<comment type="caution">
    <text evidence="1">The sequence shown here is derived from an EMBL/GenBank/DDBJ whole genome shotgun (WGS) entry which is preliminary data.</text>
</comment>
<sequence>MLRNASLEHIDYVLGKWLVYLGNVCVWQQFGDVETYLLHGIALDIIGVYGMGGIDEVIFAEVSQSENTKNIQAEIAEKLGLELHEETESRTASRICGRLKNQRKVLVLDNIWKHLDLENVGIPYGDDHRGRKVLLTTRDRNVLLKMGSKDNFSISVLDAEEAWRLFKQMAGDDIEIQNLKSTAIDVAKACGGLHVAITTIARELRNKSVPERKNVLRELRTPSSGNFEGVPAEAYSTIELSYRYLKSEQLKKTFLLCSLMSYPPSTYRFVQLWDGFGTKLSMHDVVRDVAISIACRDQHAFVVRNEDLWKWPDKNILRKCSAISLTESSIHELPEGLECPQLEFLYMYIKDSFVKFPENFIIGMRKLRVLYLSRMELTSLPSSLDALTNLQTLCLAQGVIEDVAIIGMLKNLEILSFVGSDIVHLPKELGQLTKLKLLDLCNCYKLKVIAPHVISTLTRLEELYMGNCSVDWEVEGFNSGRINASLMS</sequence>
<dbReference type="Proteomes" id="UP001164539">
    <property type="component" value="Chromosome 4"/>
</dbReference>
<proteinExistence type="predicted"/>
<protein>
    <submittedName>
        <fullName evidence="1">Disease resistance protein</fullName>
    </submittedName>
</protein>
<name>A0ACC1YDP2_MELAZ</name>
<dbReference type="EMBL" id="CM051397">
    <property type="protein sequence ID" value="KAJ4721539.1"/>
    <property type="molecule type" value="Genomic_DNA"/>
</dbReference>
<evidence type="ECO:0000313" key="1">
    <source>
        <dbReference type="EMBL" id="KAJ4721539.1"/>
    </source>
</evidence>
<gene>
    <name evidence="1" type="ORF">OWV82_009215</name>
</gene>
<keyword evidence="2" id="KW-1185">Reference proteome</keyword>
<organism evidence="1 2">
    <name type="scientific">Melia azedarach</name>
    <name type="common">Chinaberry tree</name>
    <dbReference type="NCBI Taxonomy" id="155640"/>
    <lineage>
        <taxon>Eukaryota</taxon>
        <taxon>Viridiplantae</taxon>
        <taxon>Streptophyta</taxon>
        <taxon>Embryophyta</taxon>
        <taxon>Tracheophyta</taxon>
        <taxon>Spermatophyta</taxon>
        <taxon>Magnoliopsida</taxon>
        <taxon>eudicotyledons</taxon>
        <taxon>Gunneridae</taxon>
        <taxon>Pentapetalae</taxon>
        <taxon>rosids</taxon>
        <taxon>malvids</taxon>
        <taxon>Sapindales</taxon>
        <taxon>Meliaceae</taxon>
        <taxon>Melia</taxon>
    </lineage>
</organism>
<evidence type="ECO:0000313" key="2">
    <source>
        <dbReference type="Proteomes" id="UP001164539"/>
    </source>
</evidence>
<reference evidence="1 2" key="1">
    <citation type="journal article" date="2023" name="Science">
        <title>Complex scaffold remodeling in plant triterpene biosynthesis.</title>
        <authorList>
            <person name="De La Pena R."/>
            <person name="Hodgson H."/>
            <person name="Liu J.C."/>
            <person name="Stephenson M.J."/>
            <person name="Martin A.C."/>
            <person name="Owen C."/>
            <person name="Harkess A."/>
            <person name="Leebens-Mack J."/>
            <person name="Jimenez L.E."/>
            <person name="Osbourn A."/>
            <person name="Sattely E.S."/>
        </authorList>
    </citation>
    <scope>NUCLEOTIDE SEQUENCE [LARGE SCALE GENOMIC DNA]</scope>
    <source>
        <strain evidence="2">cv. JPN11</strain>
        <tissue evidence="1">Leaf</tissue>
    </source>
</reference>
<accession>A0ACC1YDP2</accession>